<organism evidence="16 17">
    <name type="scientific">Wickerhamomyces mucosus</name>
    <dbReference type="NCBI Taxonomy" id="1378264"/>
    <lineage>
        <taxon>Eukaryota</taxon>
        <taxon>Fungi</taxon>
        <taxon>Dikarya</taxon>
        <taxon>Ascomycota</taxon>
        <taxon>Saccharomycotina</taxon>
        <taxon>Saccharomycetes</taxon>
        <taxon>Phaffomycetales</taxon>
        <taxon>Wickerhamomycetaceae</taxon>
        <taxon>Wickerhamomyces</taxon>
    </lineage>
</organism>
<feature type="transmembrane region" description="Helical" evidence="15">
    <location>
        <begin position="288"/>
        <end position="308"/>
    </location>
</feature>
<comment type="subcellular location">
    <subcellularLocation>
        <location evidence="2">Endomembrane system</location>
        <topology evidence="2">Multi-pass membrane protein</topology>
    </subcellularLocation>
</comment>
<proteinExistence type="inferred from homology"/>
<feature type="transmembrane region" description="Helical" evidence="15">
    <location>
        <begin position="320"/>
        <end position="338"/>
    </location>
</feature>
<evidence type="ECO:0000256" key="14">
    <source>
        <dbReference type="RuleBase" id="RU003750"/>
    </source>
</evidence>
<dbReference type="EC" id="2.7.8.2" evidence="12"/>
<name>A0A9P8PRD9_9ASCO</name>
<evidence type="ECO:0000256" key="8">
    <source>
        <dbReference type="ARBA" id="ARBA00023136"/>
    </source>
</evidence>
<comment type="pathway">
    <text evidence="3">Lipid metabolism.</text>
</comment>
<keyword evidence="8 15" id="KW-0472">Membrane</keyword>
<feature type="transmembrane region" description="Helical" evidence="15">
    <location>
        <begin position="130"/>
        <end position="157"/>
    </location>
</feature>
<keyword evidence="9" id="KW-0443">Lipid metabolism</keyword>
<dbReference type="GO" id="GO:0004142">
    <property type="term" value="F:diacylglycerol cholinephosphotransferase activity"/>
    <property type="evidence" value="ECO:0007669"/>
    <property type="project" value="UniProtKB-EC"/>
</dbReference>
<dbReference type="InterPro" id="IPR043130">
    <property type="entry name" value="CDP-OH_PTrfase_TM_dom"/>
</dbReference>
<protein>
    <recommendedName>
        <fullName evidence="12">diacylglycerol cholinephosphotransferase</fullName>
        <ecNumber evidence="12">2.7.8.2</ecNumber>
    </recommendedName>
</protein>
<dbReference type="PANTHER" id="PTHR10414">
    <property type="entry name" value="ETHANOLAMINEPHOSPHOTRANSFERASE"/>
    <property type="match status" value="1"/>
</dbReference>
<evidence type="ECO:0000256" key="6">
    <source>
        <dbReference type="ARBA" id="ARBA00022692"/>
    </source>
</evidence>
<dbReference type="PROSITE" id="PS00379">
    <property type="entry name" value="CDP_ALCOHOL_P_TRANSF"/>
    <property type="match status" value="1"/>
</dbReference>
<comment type="cofactor">
    <cofactor evidence="1">
        <name>Mg(2+)</name>
        <dbReference type="ChEBI" id="CHEBI:18420"/>
    </cofactor>
</comment>
<dbReference type="PIRSF" id="PIRSF015665">
    <property type="entry name" value="CHOPT"/>
    <property type="match status" value="1"/>
</dbReference>
<dbReference type="InterPro" id="IPR048254">
    <property type="entry name" value="CDP_ALCOHOL_P_TRANSF_CS"/>
</dbReference>
<dbReference type="GO" id="GO:0012505">
    <property type="term" value="C:endomembrane system"/>
    <property type="evidence" value="ECO:0007669"/>
    <property type="project" value="UniProtKB-SubCell"/>
</dbReference>
<feature type="transmembrane region" description="Helical" evidence="15">
    <location>
        <begin position="50"/>
        <end position="69"/>
    </location>
</feature>
<dbReference type="EMBL" id="JAEUBF010000677">
    <property type="protein sequence ID" value="KAH3676170.1"/>
    <property type="molecule type" value="Genomic_DNA"/>
</dbReference>
<keyword evidence="5 14" id="KW-0808">Transferase</keyword>
<comment type="caution">
    <text evidence="16">The sequence shown here is derived from an EMBL/GenBank/DDBJ whole genome shotgun (WGS) entry which is preliminary data.</text>
</comment>
<feature type="transmembrane region" description="Helical" evidence="15">
    <location>
        <begin position="218"/>
        <end position="236"/>
    </location>
</feature>
<dbReference type="AlphaFoldDB" id="A0A9P8PRD9"/>
<dbReference type="PANTHER" id="PTHR10414:SF37">
    <property type="entry name" value="BB IN A BOXCAR, ISOFORM C"/>
    <property type="match status" value="1"/>
</dbReference>
<sequence>MGYFLPFENLPALKEYKYQSEDRSLTTKYVLKPFWDQFSKLFPLWMAPNVVTLLGLVFVIINVITVFYYDPYLISDQPTWCYFSYALGIFLYQTFDACDGLHARRTGQSGPLGELFDHCVDALNTTLSTIVFASVVGLGYTWVLILVQFSTLANFYLSTWEEYHTHKLFLSEFSGPVEGILMVVVLFIVTGIYGAGVWRYEFFNLNLSYFGLSADFKMTSVHFFLVFGALGLYFNIHSTVRNVSDYYQNSKKTNAAVRGIFPFFIYYSSVFAWLVYNPIIIAKYLAPFVLTVGLTIAFNVGRIIIGHLTQQSFPKGTPSSYIPIVQFLIFKILISIGYSEESVTGDLIWTGFGLSLGLYSLFIVEIIYEITTYLDLYTLSIKHPKKIQ</sequence>
<keyword evidence="6 15" id="KW-0812">Transmembrane</keyword>
<dbReference type="OrthoDB" id="196717at2759"/>
<evidence type="ECO:0000256" key="10">
    <source>
        <dbReference type="ARBA" id="ARBA00023264"/>
    </source>
</evidence>
<reference evidence="16" key="1">
    <citation type="journal article" date="2021" name="Open Biol.">
        <title>Shared evolutionary footprints suggest mitochondrial oxidative damage underlies multiple complex I losses in fungi.</title>
        <authorList>
            <person name="Schikora-Tamarit M.A."/>
            <person name="Marcet-Houben M."/>
            <person name="Nosek J."/>
            <person name="Gabaldon T."/>
        </authorList>
    </citation>
    <scope>NUCLEOTIDE SEQUENCE</scope>
    <source>
        <strain evidence="16">CBS6341</strain>
    </source>
</reference>
<gene>
    <name evidence="16" type="ORF">WICMUC_002192</name>
</gene>
<dbReference type="Proteomes" id="UP000769528">
    <property type="component" value="Unassembled WGS sequence"/>
</dbReference>
<dbReference type="Pfam" id="PF01066">
    <property type="entry name" value="CDP-OH_P_transf"/>
    <property type="match status" value="1"/>
</dbReference>
<evidence type="ECO:0000256" key="3">
    <source>
        <dbReference type="ARBA" id="ARBA00005189"/>
    </source>
</evidence>
<feature type="transmembrane region" description="Helical" evidence="15">
    <location>
        <begin position="358"/>
        <end position="379"/>
    </location>
</feature>
<evidence type="ECO:0000256" key="13">
    <source>
        <dbReference type="ARBA" id="ARBA00051857"/>
    </source>
</evidence>
<evidence type="ECO:0000256" key="15">
    <source>
        <dbReference type="SAM" id="Phobius"/>
    </source>
</evidence>
<dbReference type="GO" id="GO:0016020">
    <property type="term" value="C:membrane"/>
    <property type="evidence" value="ECO:0007669"/>
    <property type="project" value="InterPro"/>
</dbReference>
<keyword evidence="9" id="KW-0444">Lipid biosynthesis</keyword>
<evidence type="ECO:0000256" key="5">
    <source>
        <dbReference type="ARBA" id="ARBA00022679"/>
    </source>
</evidence>
<evidence type="ECO:0000256" key="9">
    <source>
        <dbReference type="ARBA" id="ARBA00023209"/>
    </source>
</evidence>
<accession>A0A9P8PRD9</accession>
<dbReference type="InterPro" id="IPR014472">
    <property type="entry name" value="CHOPT"/>
</dbReference>
<comment type="similarity">
    <text evidence="4 14">Belongs to the CDP-alcohol phosphatidyltransferase class-I family.</text>
</comment>
<keyword evidence="10" id="KW-1208">Phospholipid metabolism</keyword>
<evidence type="ECO:0000256" key="4">
    <source>
        <dbReference type="ARBA" id="ARBA00010441"/>
    </source>
</evidence>
<evidence type="ECO:0000313" key="16">
    <source>
        <dbReference type="EMBL" id="KAH3676170.1"/>
    </source>
</evidence>
<evidence type="ECO:0000256" key="11">
    <source>
        <dbReference type="ARBA" id="ARBA00037890"/>
    </source>
</evidence>
<feature type="transmembrane region" description="Helical" evidence="15">
    <location>
        <begin position="256"/>
        <end position="276"/>
    </location>
</feature>
<keyword evidence="7 15" id="KW-1133">Transmembrane helix</keyword>
<dbReference type="Gene3D" id="1.20.120.1760">
    <property type="match status" value="1"/>
</dbReference>
<comment type="catalytic activity">
    <reaction evidence="13">
        <text>CDP-N,N-dimethylethanolamine + a 1,2-diacyl-sn-glycerol = a 1,2-diacyl-sn-glycero-3-phospho-N,N-dimethylethanolamine + CMP + H(+)</text>
        <dbReference type="Rhea" id="RHEA:33775"/>
        <dbReference type="ChEBI" id="CHEBI:15378"/>
        <dbReference type="ChEBI" id="CHEBI:17815"/>
        <dbReference type="ChEBI" id="CHEBI:60377"/>
        <dbReference type="ChEBI" id="CHEBI:64572"/>
        <dbReference type="ChEBI" id="CHEBI:65117"/>
    </reaction>
    <physiologicalReaction direction="left-to-right" evidence="13">
        <dbReference type="Rhea" id="RHEA:33776"/>
    </physiologicalReaction>
</comment>
<comment type="pathway">
    <text evidence="11">Phospholipid metabolism; phosphatidylcholine biosynthesis; phosphatidylcholine from phosphocholine: step 2/2.</text>
</comment>
<evidence type="ECO:0000256" key="1">
    <source>
        <dbReference type="ARBA" id="ARBA00001946"/>
    </source>
</evidence>
<evidence type="ECO:0000256" key="7">
    <source>
        <dbReference type="ARBA" id="ARBA00022989"/>
    </source>
</evidence>
<dbReference type="FunFam" id="1.20.120.1760:FF:000012">
    <property type="entry name" value="sn-1,2-diacylglycerol cholinephosphotransferase"/>
    <property type="match status" value="1"/>
</dbReference>
<dbReference type="InterPro" id="IPR000462">
    <property type="entry name" value="CDP-OH_P_trans"/>
</dbReference>
<evidence type="ECO:0000256" key="2">
    <source>
        <dbReference type="ARBA" id="ARBA00004127"/>
    </source>
</evidence>
<keyword evidence="9" id="KW-0594">Phospholipid biosynthesis</keyword>
<reference evidence="16" key="2">
    <citation type="submission" date="2021-01" db="EMBL/GenBank/DDBJ databases">
        <authorList>
            <person name="Schikora-Tamarit M.A."/>
        </authorList>
    </citation>
    <scope>NUCLEOTIDE SEQUENCE</scope>
    <source>
        <strain evidence="16">CBS6341</strain>
    </source>
</reference>
<evidence type="ECO:0000256" key="12">
    <source>
        <dbReference type="ARBA" id="ARBA00038987"/>
    </source>
</evidence>
<feature type="transmembrane region" description="Helical" evidence="15">
    <location>
        <begin position="177"/>
        <end position="198"/>
    </location>
</feature>
<keyword evidence="17" id="KW-1185">Reference proteome</keyword>
<evidence type="ECO:0000313" key="17">
    <source>
        <dbReference type="Proteomes" id="UP000769528"/>
    </source>
</evidence>